<evidence type="ECO:0000256" key="2">
    <source>
        <dbReference type="SAM" id="MobiDB-lite"/>
    </source>
</evidence>
<feature type="compositionally biased region" description="Polar residues" evidence="2">
    <location>
        <begin position="28"/>
        <end position="40"/>
    </location>
</feature>
<protein>
    <recommendedName>
        <fullName evidence="3">CsbD-like domain-containing protein</fullName>
    </recommendedName>
</protein>
<dbReference type="PANTHER" id="PTHR40460:SF1">
    <property type="entry name" value="CSBD-LIKE DOMAIN-CONTAINING PROTEIN"/>
    <property type="match status" value="1"/>
</dbReference>
<name>A0A8H7VA30_9FUNG</name>
<dbReference type="PANTHER" id="PTHR40460">
    <property type="entry name" value="CHROMOSOME 1, WHOLE GENOME SHOTGUN SEQUENCE"/>
    <property type="match status" value="1"/>
</dbReference>
<dbReference type="AlphaFoldDB" id="A0A8H7VA30"/>
<keyword evidence="5" id="KW-1185">Reference proteome</keyword>
<dbReference type="EMBL" id="JAEPRC010000142">
    <property type="protein sequence ID" value="KAG2206784.1"/>
    <property type="molecule type" value="Genomic_DNA"/>
</dbReference>
<evidence type="ECO:0000313" key="5">
    <source>
        <dbReference type="Proteomes" id="UP000650833"/>
    </source>
</evidence>
<sequence>MDFSKTDSKKDRATGNIKDTVGGAVGNESLQSEGKAQNTSGQAQGALATAQGYVAGAADQVSGAAKGAVNSLTGNNSGEAGNKFQEKKVQIHFYYVPISNQFDYLLQTTLIF</sequence>
<comment type="similarity">
    <text evidence="1">Belongs to the UPF0337 (CsbD) family.</text>
</comment>
<reference evidence="4" key="1">
    <citation type="submission" date="2020-12" db="EMBL/GenBank/DDBJ databases">
        <title>Metabolic potential, ecology and presence of endohyphal bacteria is reflected in genomic diversity of Mucoromycotina.</title>
        <authorList>
            <person name="Muszewska A."/>
            <person name="Okrasinska A."/>
            <person name="Steczkiewicz K."/>
            <person name="Drgas O."/>
            <person name="Orlowska M."/>
            <person name="Perlinska-Lenart U."/>
            <person name="Aleksandrzak-Piekarczyk T."/>
            <person name="Szatraj K."/>
            <person name="Zielenkiewicz U."/>
            <person name="Pilsyk S."/>
            <person name="Malc E."/>
            <person name="Mieczkowski P."/>
            <person name="Kruszewska J.S."/>
            <person name="Biernat P."/>
            <person name="Pawlowska J."/>
        </authorList>
    </citation>
    <scope>NUCLEOTIDE SEQUENCE</scope>
    <source>
        <strain evidence="4">CBS 226.32</strain>
    </source>
</reference>
<evidence type="ECO:0000259" key="3">
    <source>
        <dbReference type="Pfam" id="PF05532"/>
    </source>
</evidence>
<feature type="compositionally biased region" description="Basic and acidic residues" evidence="2">
    <location>
        <begin position="1"/>
        <end position="13"/>
    </location>
</feature>
<proteinExistence type="inferred from homology"/>
<evidence type="ECO:0000256" key="1">
    <source>
        <dbReference type="ARBA" id="ARBA00009129"/>
    </source>
</evidence>
<feature type="region of interest" description="Disordered" evidence="2">
    <location>
        <begin position="1"/>
        <end position="42"/>
    </location>
</feature>
<dbReference type="InterPro" id="IPR008462">
    <property type="entry name" value="CsbD"/>
</dbReference>
<dbReference type="SUPFAM" id="SSF69047">
    <property type="entry name" value="Hypothetical protein YjbJ"/>
    <property type="match status" value="1"/>
</dbReference>
<accession>A0A8H7VA30</accession>
<organism evidence="4 5">
    <name type="scientific">Mucor plumbeus</name>
    <dbReference type="NCBI Taxonomy" id="97098"/>
    <lineage>
        <taxon>Eukaryota</taxon>
        <taxon>Fungi</taxon>
        <taxon>Fungi incertae sedis</taxon>
        <taxon>Mucoromycota</taxon>
        <taxon>Mucoromycotina</taxon>
        <taxon>Mucoromycetes</taxon>
        <taxon>Mucorales</taxon>
        <taxon>Mucorineae</taxon>
        <taxon>Mucoraceae</taxon>
        <taxon>Mucor</taxon>
    </lineage>
</organism>
<feature type="domain" description="CsbD-like" evidence="3">
    <location>
        <begin position="5"/>
        <end position="53"/>
    </location>
</feature>
<evidence type="ECO:0000313" key="4">
    <source>
        <dbReference type="EMBL" id="KAG2206784.1"/>
    </source>
</evidence>
<dbReference type="InterPro" id="IPR036629">
    <property type="entry name" value="YjbJ_sf"/>
</dbReference>
<comment type="caution">
    <text evidence="4">The sequence shown here is derived from an EMBL/GenBank/DDBJ whole genome shotgun (WGS) entry which is preliminary data.</text>
</comment>
<dbReference type="Proteomes" id="UP000650833">
    <property type="component" value="Unassembled WGS sequence"/>
</dbReference>
<dbReference type="Pfam" id="PF05532">
    <property type="entry name" value="CsbD"/>
    <property type="match status" value="1"/>
</dbReference>
<gene>
    <name evidence="4" type="ORF">INT46_008652</name>
</gene>
<dbReference type="OrthoDB" id="9999611at2759"/>